<evidence type="ECO:0000256" key="4">
    <source>
        <dbReference type="ARBA" id="ARBA00022630"/>
    </source>
</evidence>
<evidence type="ECO:0000256" key="10">
    <source>
        <dbReference type="ARBA" id="ARBA00048540"/>
    </source>
</evidence>
<evidence type="ECO:0000256" key="8">
    <source>
        <dbReference type="ARBA" id="ARBA00022842"/>
    </source>
</evidence>
<keyword evidence="6 11" id="KW-0479">Metal-binding</keyword>
<comment type="catalytic activity">
    <reaction evidence="10 11">
        <text>L-threonyl-[protein] + FAD = FMN-L-threonyl-[protein] + AMP + H(+)</text>
        <dbReference type="Rhea" id="RHEA:36847"/>
        <dbReference type="Rhea" id="RHEA-COMP:11060"/>
        <dbReference type="Rhea" id="RHEA-COMP:11061"/>
        <dbReference type="ChEBI" id="CHEBI:15378"/>
        <dbReference type="ChEBI" id="CHEBI:30013"/>
        <dbReference type="ChEBI" id="CHEBI:57692"/>
        <dbReference type="ChEBI" id="CHEBI:74257"/>
        <dbReference type="ChEBI" id="CHEBI:456215"/>
        <dbReference type="EC" id="2.7.1.180"/>
    </reaction>
</comment>
<evidence type="ECO:0000256" key="9">
    <source>
        <dbReference type="ARBA" id="ARBA00031306"/>
    </source>
</evidence>
<keyword evidence="13" id="KW-1185">Reference proteome</keyword>
<comment type="cofactor">
    <cofactor evidence="1">
        <name>Mg(2+)</name>
        <dbReference type="ChEBI" id="CHEBI:18420"/>
    </cofactor>
</comment>
<dbReference type="SUPFAM" id="SSF143631">
    <property type="entry name" value="ApbE-like"/>
    <property type="match status" value="1"/>
</dbReference>
<dbReference type="PANTHER" id="PTHR30040">
    <property type="entry name" value="THIAMINE BIOSYNTHESIS LIPOPROTEIN APBE"/>
    <property type="match status" value="1"/>
</dbReference>
<keyword evidence="5 11" id="KW-0808">Transferase</keyword>
<evidence type="ECO:0000256" key="7">
    <source>
        <dbReference type="ARBA" id="ARBA00022827"/>
    </source>
</evidence>
<proteinExistence type="inferred from homology"/>
<dbReference type="PANTHER" id="PTHR30040:SF2">
    <property type="entry name" value="FAD:PROTEIN FMN TRANSFERASE"/>
    <property type="match status" value="1"/>
</dbReference>
<keyword evidence="8 11" id="KW-0460">Magnesium</keyword>
<dbReference type="EMBL" id="JBHSSL010000104">
    <property type="protein sequence ID" value="MFC6171297.1"/>
    <property type="molecule type" value="Genomic_DNA"/>
</dbReference>
<sequence>MVQAVREVHMMGTIIRLQINAAVPEPLLDELVRRLKIYEHRFSANADDSELMAITHQAGLKPVVVNPELYELIKIGWHYSVAADSNLNIAIGPLVQTWRIGFTDAKLPKPEEINAALAKIDPHQIILDDAQQSVFLQQPGMAIDLGSLAKGYIADLLIAYLRQHDVTSALVNLGGNVVTMGPMLQHDDQMWRIGIQDPVQPRGHYKTVVRVRNQSVVTSGIYERSLQVGGHMYHHILDVRTGYPLKTDLASLSIISTKSVDGELWTTRLFGQSRQAIMQKLAELPGIDGIVIMKDGTVYSSLD</sequence>
<evidence type="ECO:0000256" key="5">
    <source>
        <dbReference type="ARBA" id="ARBA00022679"/>
    </source>
</evidence>
<evidence type="ECO:0000313" key="12">
    <source>
        <dbReference type="EMBL" id="MFC6171297.1"/>
    </source>
</evidence>
<dbReference type="InterPro" id="IPR003374">
    <property type="entry name" value="ApbE-like_sf"/>
</dbReference>
<keyword evidence="4 11" id="KW-0285">Flavoprotein</keyword>
<evidence type="ECO:0000256" key="3">
    <source>
        <dbReference type="ARBA" id="ARBA00016337"/>
    </source>
</evidence>
<comment type="similarity">
    <text evidence="11">Belongs to the ApbE family.</text>
</comment>
<dbReference type="GO" id="GO:0016740">
    <property type="term" value="F:transferase activity"/>
    <property type="evidence" value="ECO:0007669"/>
    <property type="project" value="UniProtKB-KW"/>
</dbReference>
<evidence type="ECO:0000256" key="2">
    <source>
        <dbReference type="ARBA" id="ARBA00011955"/>
    </source>
</evidence>
<gene>
    <name evidence="12" type="ORF">ACFQGP_12125</name>
</gene>
<name>A0ABW1RF86_9LACO</name>
<evidence type="ECO:0000256" key="11">
    <source>
        <dbReference type="PIRNR" id="PIRNR006268"/>
    </source>
</evidence>
<dbReference type="RefSeq" id="WP_125553448.1">
    <property type="nucleotide sequence ID" value="NZ_JBHSSL010000104.1"/>
</dbReference>
<dbReference type="Gene3D" id="3.10.520.10">
    <property type="entry name" value="ApbE-like domains"/>
    <property type="match status" value="1"/>
</dbReference>
<dbReference type="Proteomes" id="UP001596289">
    <property type="component" value="Unassembled WGS sequence"/>
</dbReference>
<comment type="caution">
    <text evidence="12">The sequence shown here is derived from an EMBL/GenBank/DDBJ whole genome shotgun (WGS) entry which is preliminary data.</text>
</comment>
<evidence type="ECO:0000256" key="6">
    <source>
        <dbReference type="ARBA" id="ARBA00022723"/>
    </source>
</evidence>
<evidence type="ECO:0000313" key="13">
    <source>
        <dbReference type="Proteomes" id="UP001596289"/>
    </source>
</evidence>
<dbReference type="Pfam" id="PF02424">
    <property type="entry name" value="ApbE"/>
    <property type="match status" value="1"/>
</dbReference>
<reference evidence="13" key="1">
    <citation type="journal article" date="2019" name="Int. J. Syst. Evol. Microbiol.">
        <title>The Global Catalogue of Microorganisms (GCM) 10K type strain sequencing project: providing services to taxonomists for standard genome sequencing and annotation.</title>
        <authorList>
            <consortium name="The Broad Institute Genomics Platform"/>
            <consortium name="The Broad Institute Genome Sequencing Center for Infectious Disease"/>
            <person name="Wu L."/>
            <person name="Ma J."/>
        </authorList>
    </citation>
    <scope>NUCLEOTIDE SEQUENCE [LARGE SCALE GENOMIC DNA]</scope>
    <source>
        <strain evidence="13">CCM 8904</strain>
    </source>
</reference>
<keyword evidence="7 11" id="KW-0274">FAD</keyword>
<evidence type="ECO:0000256" key="1">
    <source>
        <dbReference type="ARBA" id="ARBA00001946"/>
    </source>
</evidence>
<dbReference type="PIRSF" id="PIRSF006268">
    <property type="entry name" value="ApbE"/>
    <property type="match status" value="1"/>
</dbReference>
<dbReference type="InterPro" id="IPR024932">
    <property type="entry name" value="ApbE"/>
</dbReference>
<accession>A0ABW1RF86</accession>
<organism evidence="12 13">
    <name type="scientific">Loigolactobacillus jiayinensis</name>
    <dbReference type="NCBI Taxonomy" id="2486016"/>
    <lineage>
        <taxon>Bacteria</taxon>
        <taxon>Bacillati</taxon>
        <taxon>Bacillota</taxon>
        <taxon>Bacilli</taxon>
        <taxon>Lactobacillales</taxon>
        <taxon>Lactobacillaceae</taxon>
        <taxon>Loigolactobacillus</taxon>
    </lineage>
</organism>
<protein>
    <recommendedName>
        <fullName evidence="3 11">FAD:protein FMN transferase</fullName>
        <ecNumber evidence="2 11">2.7.1.180</ecNumber>
    </recommendedName>
    <alternativeName>
        <fullName evidence="9 11">Flavin transferase</fullName>
    </alternativeName>
</protein>
<dbReference type="EC" id="2.7.1.180" evidence="2 11"/>